<protein>
    <submittedName>
        <fullName evidence="2">Radiation-inducible immediate-early gene IEX-1</fullName>
    </submittedName>
</protein>
<evidence type="ECO:0000313" key="1">
    <source>
        <dbReference type="Proteomes" id="UP000694871"/>
    </source>
</evidence>
<sequence length="185" mass="20589">MSSLYGTTTMCCACEPRLPALKMPKVPHRAQPTGPQYFTFDPLPEVEMSPAYKKSSRTTRIKKRSRRVLYPPVVRRYYPTEERSFAKRLLVILLAIVFFQIYSAEEDLTIAVASSGAEGRLFAHSAAKARESRCEPFLLEQPGTTARSLETQAAANATGRPWGNESSTSTIIDITLLLLQGRAAF</sequence>
<dbReference type="PANTHER" id="PTHR16915:SF0">
    <property type="entry name" value="RADIATION-INDUCIBLE IMMEDIATE-EARLY GENE IEX-1"/>
    <property type="match status" value="1"/>
</dbReference>
<dbReference type="PANTHER" id="PTHR16915">
    <property type="entry name" value="IMMEDIATE EARLY RESPONSE 3"/>
    <property type="match status" value="1"/>
</dbReference>
<gene>
    <name evidence="2" type="primary">IER3</name>
</gene>
<name>A0ABM1KU94_GEKJA</name>
<accession>A0ABM1KU94</accession>
<dbReference type="GeneID" id="107119327"/>
<keyword evidence="1" id="KW-1185">Reference proteome</keyword>
<dbReference type="Proteomes" id="UP000694871">
    <property type="component" value="Unplaced"/>
</dbReference>
<reference evidence="2" key="1">
    <citation type="submission" date="2025-08" db="UniProtKB">
        <authorList>
            <consortium name="RefSeq"/>
        </authorList>
    </citation>
    <scope>IDENTIFICATION</scope>
</reference>
<dbReference type="InterPro" id="IPR024829">
    <property type="entry name" value="IEX-1"/>
</dbReference>
<organism evidence="1 2">
    <name type="scientific">Gekko japonicus</name>
    <name type="common">Schlegel's Japanese gecko</name>
    <dbReference type="NCBI Taxonomy" id="146911"/>
    <lineage>
        <taxon>Eukaryota</taxon>
        <taxon>Metazoa</taxon>
        <taxon>Chordata</taxon>
        <taxon>Craniata</taxon>
        <taxon>Vertebrata</taxon>
        <taxon>Euteleostomi</taxon>
        <taxon>Lepidosauria</taxon>
        <taxon>Squamata</taxon>
        <taxon>Bifurcata</taxon>
        <taxon>Gekkota</taxon>
        <taxon>Gekkonidae</taxon>
        <taxon>Gekkoninae</taxon>
        <taxon>Gekko</taxon>
    </lineage>
</organism>
<dbReference type="RefSeq" id="XP_015277281.1">
    <property type="nucleotide sequence ID" value="XM_015421795.1"/>
</dbReference>
<proteinExistence type="predicted"/>
<dbReference type="PRINTS" id="PR02100">
    <property type="entry name" value="GENEIEX1"/>
</dbReference>
<evidence type="ECO:0000313" key="2">
    <source>
        <dbReference type="RefSeq" id="XP_015277281.1"/>
    </source>
</evidence>